<proteinExistence type="predicted"/>
<organism evidence="2 3">
    <name type="scientific">Paenibacillus shirakamiensis</name>
    <dbReference type="NCBI Taxonomy" id="1265935"/>
    <lineage>
        <taxon>Bacteria</taxon>
        <taxon>Bacillati</taxon>
        <taxon>Bacillota</taxon>
        <taxon>Bacilli</taxon>
        <taxon>Bacillales</taxon>
        <taxon>Paenibacillaceae</taxon>
        <taxon>Paenibacillus</taxon>
    </lineage>
</organism>
<comment type="caution">
    <text evidence="2">The sequence shown here is derived from an EMBL/GenBank/DDBJ whole genome shotgun (WGS) entry which is preliminary data.</text>
</comment>
<dbReference type="GO" id="GO:0016740">
    <property type="term" value="F:transferase activity"/>
    <property type="evidence" value="ECO:0007669"/>
    <property type="project" value="UniProtKB-KW"/>
</dbReference>
<evidence type="ECO:0000259" key="1">
    <source>
        <dbReference type="Pfam" id="PF04230"/>
    </source>
</evidence>
<dbReference type="NCBIfam" id="TIGR03609">
    <property type="entry name" value="S_layer_CsaB"/>
    <property type="match status" value="1"/>
</dbReference>
<dbReference type="PANTHER" id="PTHR36836:SF1">
    <property type="entry name" value="COLANIC ACID BIOSYNTHESIS PROTEIN WCAK"/>
    <property type="match status" value="1"/>
</dbReference>
<protein>
    <submittedName>
        <fullName evidence="2">Polysaccharide pyruvyl transferase CsaB</fullName>
    </submittedName>
</protein>
<keyword evidence="3" id="KW-1185">Reference proteome</keyword>
<dbReference type="EMBL" id="JAGGLD010000005">
    <property type="protein sequence ID" value="MBP2001798.1"/>
    <property type="molecule type" value="Genomic_DNA"/>
</dbReference>
<sequence length="373" mass="41023">MVTASAKRLVISGYYGFKNSGDEAVLKSILTALKQEANLAGITITPIVLSIDPEWTTSMYGVEAVHRMNMAEVRKAIRNSDGLISGGGSLLQDATGMKTIPYYLGILKIAQWMRKPTFIYAQGVGPVNKGLFRPFIASIFRKSSYISVRDTESAELLSSMGVPKERIEVVPDPVMGLPLKEGNVTVAWDGKDTLPTVGISVRFWNSSRTELKGLADGLTALGKMMPVHFRFLPFHFPGDDEASRYVMDQMQVDAGGSQVSITSEIVDPQAMLAEVNTCDALVGMRLHSLIYAASRYVPMLGISYDPKIDHFLARLGTVAVGTSEEVDPQIVASGLRNLLIEGEEWRNRNTARIDVLKQEARFPAARIVDYFKR</sequence>
<evidence type="ECO:0000313" key="2">
    <source>
        <dbReference type="EMBL" id="MBP2001798.1"/>
    </source>
</evidence>
<reference evidence="2 3" key="1">
    <citation type="submission" date="2021-03" db="EMBL/GenBank/DDBJ databases">
        <title>Genomic Encyclopedia of Type Strains, Phase IV (KMG-IV): sequencing the most valuable type-strain genomes for metagenomic binning, comparative biology and taxonomic classification.</title>
        <authorList>
            <person name="Goeker M."/>
        </authorList>
    </citation>
    <scope>NUCLEOTIDE SEQUENCE [LARGE SCALE GENOMIC DNA]</scope>
    <source>
        <strain evidence="2 3">DSM 26806</strain>
    </source>
</reference>
<dbReference type="PANTHER" id="PTHR36836">
    <property type="entry name" value="COLANIC ACID BIOSYNTHESIS PROTEIN WCAK"/>
    <property type="match status" value="1"/>
</dbReference>
<dbReference type="RefSeq" id="WP_209863792.1">
    <property type="nucleotide sequence ID" value="NZ_JAGGLD010000005.1"/>
</dbReference>
<keyword evidence="2" id="KW-0808">Transferase</keyword>
<gene>
    <name evidence="2" type="ORF">J2Z69_002854</name>
</gene>
<feature type="domain" description="Polysaccharide pyruvyl transferase" evidence="1">
    <location>
        <begin position="19"/>
        <end position="306"/>
    </location>
</feature>
<dbReference type="InterPro" id="IPR007345">
    <property type="entry name" value="Polysacch_pyruvyl_Trfase"/>
</dbReference>
<dbReference type="InterPro" id="IPR019896">
    <property type="entry name" value="Polysacch_pyruvyl_Trfase_CsaB"/>
</dbReference>
<evidence type="ECO:0000313" key="3">
    <source>
        <dbReference type="Proteomes" id="UP001519288"/>
    </source>
</evidence>
<name>A0ABS4JJD4_9BACL</name>
<dbReference type="Proteomes" id="UP001519288">
    <property type="component" value="Unassembled WGS sequence"/>
</dbReference>
<dbReference type="Pfam" id="PF04230">
    <property type="entry name" value="PS_pyruv_trans"/>
    <property type="match status" value="1"/>
</dbReference>
<accession>A0ABS4JJD4</accession>